<evidence type="ECO:0000313" key="1">
    <source>
        <dbReference type="EMBL" id="MCI4393525.1"/>
    </source>
</evidence>
<proteinExistence type="predicted"/>
<gene>
    <name evidence="1" type="ORF">PGIGA_G00158290</name>
</gene>
<dbReference type="EMBL" id="CM040479">
    <property type="protein sequence ID" value="MCI4393525.1"/>
    <property type="molecule type" value="Genomic_DNA"/>
</dbReference>
<dbReference type="Proteomes" id="UP000829447">
    <property type="component" value="Linkage Group LG26"/>
</dbReference>
<evidence type="ECO:0000313" key="2">
    <source>
        <dbReference type="Proteomes" id="UP000829447"/>
    </source>
</evidence>
<keyword evidence="2" id="KW-1185">Reference proteome</keyword>
<name>A0ACC5XSG1_PANGG</name>
<accession>A0ACC5XSG1</accession>
<reference evidence="1 2" key="1">
    <citation type="journal article" date="2022" name="bioRxiv">
        <title>An ancient truncated duplication of the anti-Mullerian hormone receptor type 2 gene is a potential conserved master sex determinant in the Pangasiidae catfish family.</title>
        <authorList>
            <person name="Wen M."/>
            <person name="Pan Q."/>
            <person name="Jouanno E."/>
            <person name="Montfort J."/>
            <person name="Zahm M."/>
            <person name="Cabau C."/>
            <person name="Klopp C."/>
            <person name="Iampietro C."/>
            <person name="Roques C."/>
            <person name="Bouchez O."/>
            <person name="Castinel A."/>
            <person name="Donnadieu C."/>
            <person name="Parrinello H."/>
            <person name="Poncet C."/>
            <person name="Belmonte E."/>
            <person name="Gautier V."/>
            <person name="Avarre J.-C."/>
            <person name="Dugue R."/>
            <person name="Gustiano R."/>
            <person name="Ha T.T.T."/>
            <person name="Campet M."/>
            <person name="Sriphairoj K."/>
            <person name="Ribolli J."/>
            <person name="de Almeida F.L."/>
            <person name="Desvignes T."/>
            <person name="Postlethwait J.H."/>
            <person name="Bucao C.F."/>
            <person name="Robinson-Rechavi M."/>
            <person name="Bobe J."/>
            <person name="Herpin A."/>
            <person name="Guiguen Y."/>
        </authorList>
    </citation>
    <scope>NUCLEOTIDE SEQUENCE [LARGE SCALE GENOMIC DNA]</scope>
    <source>
        <tissue evidence="1">Fin clip</tissue>
    </source>
</reference>
<organism evidence="1 2">
    <name type="scientific">Pangasianodon gigas</name>
    <name type="common">Mekong giant catfish</name>
    <name type="synonym">Pangasius gigas</name>
    <dbReference type="NCBI Taxonomy" id="30993"/>
    <lineage>
        <taxon>Eukaryota</taxon>
        <taxon>Metazoa</taxon>
        <taxon>Chordata</taxon>
        <taxon>Craniata</taxon>
        <taxon>Vertebrata</taxon>
        <taxon>Euteleostomi</taxon>
        <taxon>Actinopterygii</taxon>
        <taxon>Neopterygii</taxon>
        <taxon>Teleostei</taxon>
        <taxon>Ostariophysi</taxon>
        <taxon>Siluriformes</taxon>
        <taxon>Pangasiidae</taxon>
        <taxon>Pangasianodon</taxon>
    </lineage>
</organism>
<protein>
    <submittedName>
        <fullName evidence="1">Uncharacterized protein</fullName>
    </submittedName>
</protein>
<comment type="caution">
    <text evidence="1">The sequence shown here is derived from an EMBL/GenBank/DDBJ whole genome shotgun (WGS) entry which is preliminary data.</text>
</comment>
<sequence length="1200" mass="131465">MKVTVNFGSTGVVVPCKDGWIVRDLIHQATQRYKKIVEQDGEFLVRTHHVEYADGGILDPDDMLTDLLEDKDKLIAVYEEAELQPRAAVSPGGSVASGYSSPYTSEPELGVLRPAVGTEIEVTSSTLKSNTPLMVRSSSELVLSRSLDNGSRDTESNNNRPTTTTTGAGHVLTVKGGTMDTLKEDMNRKTNNNNNSSSTLTRTVEISGDMGPLGIKVVPYLSSLSGRPLGLHVKGIEENSRTKREGIFEEDECIVQINDTELIDKSFAQSQEMFRQAMLSPVVRLEVLPVSNKLQYEKSLISQIFSNFDSAHTVVPKPKSPFMLRKADVKFFDPAPSSSSSSLTPPPREEPTMRHSPIFVERREQTPPPPVSASPTPRSRSESPASTVNPALIALTNANKKGGRKTINLRKGPDGLGFTVVTRDSAVHGPGPILVKSILPRGAAVRDGRLQSGDRILQVNGVDISGYRQEELVAMLRSTKQGETVSLLVSRQEEPFLPRELTGEPSGPVLSEDGREQLMYEIPVNDSGSAGLGLSLKGNKSRETGEDLGIFIKSIIHGGAAFKATPPPRLNSISRSAAVGPNPIHSIPVLSHRSVRFVESEDGRLRVNDQLVAVNGESLLGRSNNDAMETLRRSMSMEGNLRGTIQLVILRAMDQSPAQERRQDEGRSQMRESSPALHTQNNLSNGVAQPPMVINSIYDRVPGPVAASNGRPGVYDDDSDDDEFPSPPSESDVNPQRRYAQNRDERELVENTRRPTHHQLQETQRSPAHYTPKTSKSMDLVADEGNIGGRQAQRPAPLTSLGPTLGLQKSSSLESLQTAMEEASKSSVPFHRPAGPMVRGRGCNMSFRQAIDKSYDGPSEPEDDYSEDSSGRDTPVSGSSRQELEDGGKEKKKKTKKKKEKKPKTKKKDDADDPDKKTKKKGFGLLRFGKKNKSKGKLGSLSEEELNKSESEMLTETDMAAPSRGHLPDVEDDDFDPNYARINNFRDPPPPSHASYPNHMPSPHYVPPTGPAYNMPPTNEDPREGLYAKVNKIKPRSQPAPESNEARLQQIRSQLQQVKPSPSYTESGAGHRLQEYDPSRIRGPDPRMAPRYEDIDRHHASAPRRMAVEGHKEADRYLNPSPTYNANQNPQPASNRLAVSRSGPHRYDLPPSSSPGQQGVPSYEAAIKAGSRMAGPNQYGAYEDGQYPNHRTKNPAIGAV</sequence>